<keyword evidence="3" id="KW-1185">Reference proteome</keyword>
<evidence type="ECO:0000256" key="1">
    <source>
        <dbReference type="SAM" id="Phobius"/>
    </source>
</evidence>
<dbReference type="RefSeq" id="WP_221429778.1">
    <property type="nucleotide sequence ID" value="NZ_CP081294.1"/>
</dbReference>
<protein>
    <submittedName>
        <fullName evidence="2">Uncharacterized protein</fullName>
    </submittedName>
</protein>
<organism evidence="2 3">
    <name type="scientific">Qipengyuania gelatinilytica</name>
    <dbReference type="NCBI Taxonomy" id="2867231"/>
    <lineage>
        <taxon>Bacteria</taxon>
        <taxon>Pseudomonadati</taxon>
        <taxon>Pseudomonadota</taxon>
        <taxon>Alphaproteobacteria</taxon>
        <taxon>Sphingomonadales</taxon>
        <taxon>Erythrobacteraceae</taxon>
        <taxon>Qipengyuania</taxon>
    </lineage>
</organism>
<proteinExistence type="predicted"/>
<name>A0ABX9A2E1_9SPHN</name>
<keyword evidence="1" id="KW-0812">Transmembrane</keyword>
<accession>A0ABX9A2E1</accession>
<feature type="transmembrane region" description="Helical" evidence="1">
    <location>
        <begin position="92"/>
        <end position="111"/>
    </location>
</feature>
<reference evidence="2 3" key="1">
    <citation type="submission" date="2021-08" db="EMBL/GenBank/DDBJ databases">
        <title>Comparative Genomics Analysis of the Genus Qipengyuania Reveals Extensive Genetic Diversity and Metabolic Versatility, Including the Description of Fifteen Novel Species.</title>
        <authorList>
            <person name="Liu Y."/>
        </authorList>
    </citation>
    <scope>NUCLEOTIDE SEQUENCE [LARGE SCALE GENOMIC DNA]</scope>
    <source>
        <strain evidence="2 3">1NDH1</strain>
    </source>
</reference>
<feature type="transmembrane region" description="Helical" evidence="1">
    <location>
        <begin position="40"/>
        <end position="60"/>
    </location>
</feature>
<keyword evidence="1" id="KW-0472">Membrane</keyword>
<dbReference type="EMBL" id="CP081294">
    <property type="protein sequence ID" value="QZD94012.1"/>
    <property type="molecule type" value="Genomic_DNA"/>
</dbReference>
<keyword evidence="1" id="KW-1133">Transmembrane helix</keyword>
<evidence type="ECO:0000313" key="3">
    <source>
        <dbReference type="Proteomes" id="UP000824321"/>
    </source>
</evidence>
<gene>
    <name evidence="2" type="ORF">K3136_07770</name>
</gene>
<evidence type="ECO:0000313" key="2">
    <source>
        <dbReference type="EMBL" id="QZD94012.1"/>
    </source>
</evidence>
<sequence>MKSMIVLSLVLNILVLVPVTYGMATNAAWADQAYGETSPARGILLALYLAILAASCVLLFRPVTAAVAALLAVQIVYKVMTPFTVGSLENPVVLSNLGIAAFHCVTLWLIIAGSGD</sequence>
<dbReference type="Proteomes" id="UP000824321">
    <property type="component" value="Chromosome"/>
</dbReference>